<dbReference type="InterPro" id="IPR019931">
    <property type="entry name" value="LPXTG_anchor"/>
</dbReference>
<sequence>MKKHYVISALVLSGCLSSVVKADEAVPVPPAETVVTVAVDAPIEEVVTTENIVNESGSSAEVVPTPDEKPIEESGTTIETDKPIESTEEVPVDPNTPPAIETTVGEKPTEETVTAPVVKDEATIKAEENTGASSTGEAKPITTPVIDEPIVTNKGDVILSTQDGAVLVQTEAGPVLKEAVEIGAVKQSDGTVAVKTNTGELKVLPRTGEELNIILFFLGVFALAGAAVVFWRDNLVSFLKRIKK</sequence>
<keyword evidence="4" id="KW-0572">Peptidoglycan-anchor</keyword>
<dbReference type="Proteomes" id="UP000677616">
    <property type="component" value="Chromosome"/>
</dbReference>
<reference evidence="9 10" key="1">
    <citation type="submission" date="2021-04" db="EMBL/GenBank/DDBJ databases">
        <title>Complete genome sequence of a novel Streptococcus species.</title>
        <authorList>
            <person name="Teng J.L.L."/>
        </authorList>
    </citation>
    <scope>NUCLEOTIDE SEQUENCE [LARGE SCALE GENOMIC DNA]</scope>
    <source>
        <strain evidence="9 10">HKU75</strain>
    </source>
</reference>
<evidence type="ECO:0000256" key="5">
    <source>
        <dbReference type="SAM" id="MobiDB-lite"/>
    </source>
</evidence>
<evidence type="ECO:0000256" key="7">
    <source>
        <dbReference type="SAM" id="SignalP"/>
    </source>
</evidence>
<evidence type="ECO:0000256" key="3">
    <source>
        <dbReference type="ARBA" id="ARBA00022729"/>
    </source>
</evidence>
<dbReference type="PROSITE" id="PS51257">
    <property type="entry name" value="PROKAR_LIPOPROTEIN"/>
    <property type="match status" value="1"/>
</dbReference>
<organism evidence="9 10">
    <name type="scientific">Streptococcus oriscaviae</name>
    <dbReference type="NCBI Taxonomy" id="2781599"/>
    <lineage>
        <taxon>Bacteria</taxon>
        <taxon>Bacillati</taxon>
        <taxon>Bacillota</taxon>
        <taxon>Bacilli</taxon>
        <taxon>Lactobacillales</taxon>
        <taxon>Streptococcaceae</taxon>
        <taxon>Streptococcus</taxon>
    </lineage>
</organism>
<dbReference type="NCBIfam" id="TIGR01167">
    <property type="entry name" value="LPXTG_anchor"/>
    <property type="match status" value="1"/>
</dbReference>
<feature type="chain" id="PRO_5046286946" evidence="7">
    <location>
        <begin position="23"/>
        <end position="244"/>
    </location>
</feature>
<evidence type="ECO:0000259" key="8">
    <source>
        <dbReference type="Pfam" id="PF00746"/>
    </source>
</evidence>
<dbReference type="EMBL" id="CP073084">
    <property type="protein sequence ID" value="QUE53548.1"/>
    <property type="molecule type" value="Genomic_DNA"/>
</dbReference>
<evidence type="ECO:0000256" key="4">
    <source>
        <dbReference type="ARBA" id="ARBA00023088"/>
    </source>
</evidence>
<dbReference type="RefSeq" id="WP_212569721.1">
    <property type="nucleotide sequence ID" value="NZ_CP073084.1"/>
</dbReference>
<evidence type="ECO:0000256" key="2">
    <source>
        <dbReference type="ARBA" id="ARBA00022525"/>
    </source>
</evidence>
<keyword evidence="10" id="KW-1185">Reference proteome</keyword>
<feature type="signal peptide" evidence="7">
    <location>
        <begin position="1"/>
        <end position="22"/>
    </location>
</feature>
<keyword evidence="3 7" id="KW-0732">Signal</keyword>
<feature type="domain" description="Gram-positive cocci surface proteins LPxTG" evidence="8">
    <location>
        <begin position="198"/>
        <end position="230"/>
    </location>
</feature>
<name>A0ABX7YIC4_9STRE</name>
<evidence type="ECO:0000313" key="9">
    <source>
        <dbReference type="EMBL" id="QUE53548.1"/>
    </source>
</evidence>
<accession>A0ABX7YIC4</accession>
<keyword evidence="6" id="KW-0812">Transmembrane</keyword>
<protein>
    <submittedName>
        <fullName evidence="9">LPXTG cell wall anchor domain-containing protein</fullName>
    </submittedName>
</protein>
<evidence type="ECO:0000313" key="10">
    <source>
        <dbReference type="Proteomes" id="UP000677616"/>
    </source>
</evidence>
<feature type="region of interest" description="Disordered" evidence="5">
    <location>
        <begin position="55"/>
        <end position="113"/>
    </location>
</feature>
<keyword evidence="6" id="KW-1133">Transmembrane helix</keyword>
<gene>
    <name evidence="9" type="ORF">INT76_06700</name>
</gene>
<keyword evidence="2" id="KW-0964">Secreted</keyword>
<dbReference type="Pfam" id="PF00746">
    <property type="entry name" value="Gram_pos_anchor"/>
    <property type="match status" value="1"/>
</dbReference>
<keyword evidence="1" id="KW-0134">Cell wall</keyword>
<evidence type="ECO:0000256" key="1">
    <source>
        <dbReference type="ARBA" id="ARBA00022512"/>
    </source>
</evidence>
<proteinExistence type="predicted"/>
<evidence type="ECO:0000256" key="6">
    <source>
        <dbReference type="SAM" id="Phobius"/>
    </source>
</evidence>
<feature type="transmembrane region" description="Helical" evidence="6">
    <location>
        <begin position="211"/>
        <end position="231"/>
    </location>
</feature>
<keyword evidence="6" id="KW-0472">Membrane</keyword>